<protein>
    <submittedName>
        <fullName evidence="2">Uncharacterized protein</fullName>
    </submittedName>
</protein>
<proteinExistence type="predicted"/>
<organism evidence="2 3">
    <name type="scientific">Neocallimastix californiae</name>
    <dbReference type="NCBI Taxonomy" id="1754190"/>
    <lineage>
        <taxon>Eukaryota</taxon>
        <taxon>Fungi</taxon>
        <taxon>Fungi incertae sedis</taxon>
        <taxon>Chytridiomycota</taxon>
        <taxon>Chytridiomycota incertae sedis</taxon>
        <taxon>Neocallimastigomycetes</taxon>
        <taxon>Neocallimastigales</taxon>
        <taxon>Neocallimastigaceae</taxon>
        <taxon>Neocallimastix</taxon>
    </lineage>
</organism>
<evidence type="ECO:0000313" key="2">
    <source>
        <dbReference type="EMBL" id="ORY73555.1"/>
    </source>
</evidence>
<feature type="transmembrane region" description="Helical" evidence="1">
    <location>
        <begin position="84"/>
        <end position="106"/>
    </location>
</feature>
<dbReference type="Proteomes" id="UP000193920">
    <property type="component" value="Unassembled WGS sequence"/>
</dbReference>
<accession>A0A1Y2ERT6</accession>
<feature type="transmembrane region" description="Helical" evidence="1">
    <location>
        <begin position="51"/>
        <end position="72"/>
    </location>
</feature>
<sequence>MEESNIKTLKIISLVMLLLSILYLNIFGIVLSSMTYYGLQKKNICLLQSLLIPNLYEVIIIVIYFIGIFIKIKTSYKSNNSEYLEIIISYLLIILSLIQAAFQIYLSLNIYKLILKPFGTGTRTLNENELVFVYSTTEEISPPEEDPLPAYSPPANKLPTYYETQNDNNEIVERNESNDANASSSETLSNAITPNEEINSVSYISNNNLNLNSQENTTIDIAEITRDNLSDVSISINPPPYSLYPNNNS</sequence>
<feature type="transmembrane region" description="Helical" evidence="1">
    <location>
        <begin position="12"/>
        <end position="39"/>
    </location>
</feature>
<name>A0A1Y2ERT6_9FUNG</name>
<keyword evidence="1" id="KW-0472">Membrane</keyword>
<comment type="caution">
    <text evidence="2">The sequence shown here is derived from an EMBL/GenBank/DDBJ whole genome shotgun (WGS) entry which is preliminary data.</text>
</comment>
<dbReference type="EMBL" id="MCOG01000033">
    <property type="protein sequence ID" value="ORY73555.1"/>
    <property type="molecule type" value="Genomic_DNA"/>
</dbReference>
<keyword evidence="3" id="KW-1185">Reference proteome</keyword>
<evidence type="ECO:0000313" key="3">
    <source>
        <dbReference type="Proteomes" id="UP000193920"/>
    </source>
</evidence>
<evidence type="ECO:0000256" key="1">
    <source>
        <dbReference type="SAM" id="Phobius"/>
    </source>
</evidence>
<dbReference type="AlphaFoldDB" id="A0A1Y2ERT6"/>
<reference evidence="2 3" key="1">
    <citation type="submission" date="2016-08" db="EMBL/GenBank/DDBJ databases">
        <title>A Parts List for Fungal Cellulosomes Revealed by Comparative Genomics.</title>
        <authorList>
            <consortium name="DOE Joint Genome Institute"/>
            <person name="Haitjema C.H."/>
            <person name="Gilmore S.P."/>
            <person name="Henske J.K."/>
            <person name="Solomon K.V."/>
            <person name="De Groot R."/>
            <person name="Kuo A."/>
            <person name="Mondo S.J."/>
            <person name="Salamov A.A."/>
            <person name="Labutti K."/>
            <person name="Zhao Z."/>
            <person name="Chiniquy J."/>
            <person name="Barry K."/>
            <person name="Brewer H.M."/>
            <person name="Purvine S.O."/>
            <person name="Wright A.T."/>
            <person name="Boxma B."/>
            <person name="Van Alen T."/>
            <person name="Hackstein J.H."/>
            <person name="Baker S.E."/>
            <person name="Grigoriev I.V."/>
            <person name="O'Malley M.A."/>
        </authorList>
    </citation>
    <scope>NUCLEOTIDE SEQUENCE [LARGE SCALE GENOMIC DNA]</scope>
    <source>
        <strain evidence="2 3">G1</strain>
    </source>
</reference>
<gene>
    <name evidence="2" type="ORF">LY90DRAFT_172846</name>
</gene>
<keyword evidence="1" id="KW-0812">Transmembrane</keyword>
<keyword evidence="1" id="KW-1133">Transmembrane helix</keyword>